<organism evidence="1 2">
    <name type="scientific">Acinetobacter modestus</name>
    <dbReference type="NCBI Taxonomy" id="1776740"/>
    <lineage>
        <taxon>Bacteria</taxon>
        <taxon>Pseudomonadati</taxon>
        <taxon>Pseudomonadota</taxon>
        <taxon>Gammaproteobacteria</taxon>
        <taxon>Moraxellales</taxon>
        <taxon>Moraxellaceae</taxon>
        <taxon>Acinetobacter</taxon>
    </lineage>
</organism>
<dbReference type="AlphaFoldDB" id="N9NF97"/>
<dbReference type="EMBL" id="APRP01000017">
    <property type="protein sequence ID" value="ENX01457.1"/>
    <property type="molecule type" value="Genomic_DNA"/>
</dbReference>
<dbReference type="RefSeq" id="WP_005216857.1">
    <property type="nucleotide sequence ID" value="NZ_KB850089.1"/>
</dbReference>
<evidence type="ECO:0000313" key="2">
    <source>
        <dbReference type="Proteomes" id="UP000013248"/>
    </source>
</evidence>
<accession>N9NF97</accession>
<dbReference type="PATRIC" id="fig|1217705.3.peg.1775"/>
<evidence type="ECO:0000313" key="1">
    <source>
        <dbReference type="EMBL" id="ENX01457.1"/>
    </source>
</evidence>
<dbReference type="STRING" id="1217705.F900_01824"/>
<name>N9NF97_9GAMM</name>
<proteinExistence type="predicted"/>
<comment type="caution">
    <text evidence="1">The sequence shown here is derived from an EMBL/GenBank/DDBJ whole genome shotgun (WGS) entry which is preliminary data.</text>
</comment>
<dbReference type="HOGENOM" id="CLU_2406644_0_0_6"/>
<sequence>MEYKQVRANQKGFYDNRLIQEDEVFLVPEDQVAVWFDDVNPKQANSDGSTNYSRMNKEALTAAAVAKNIELNGAETKAELVALLEEAELLQ</sequence>
<reference evidence="1 2" key="1">
    <citation type="submission" date="2013-02" db="EMBL/GenBank/DDBJ databases">
        <title>The Genome Sequence of Acinetobacter sp. ANC 3862.</title>
        <authorList>
            <consortium name="The Broad Institute Genome Sequencing Platform"/>
            <consortium name="The Broad Institute Genome Sequencing Center for Infectious Disease"/>
            <person name="Cerqueira G."/>
            <person name="Feldgarden M."/>
            <person name="Courvalin P."/>
            <person name="Perichon B."/>
            <person name="Grillot-Courvalin C."/>
            <person name="Clermont D."/>
            <person name="Rocha E."/>
            <person name="Yoon E.-J."/>
            <person name="Nemec A."/>
            <person name="Walker B."/>
            <person name="Young S.K."/>
            <person name="Zeng Q."/>
            <person name="Gargeya S."/>
            <person name="Fitzgerald M."/>
            <person name="Haas B."/>
            <person name="Abouelleil A."/>
            <person name="Alvarado L."/>
            <person name="Arachchi H.M."/>
            <person name="Berlin A.M."/>
            <person name="Chapman S.B."/>
            <person name="Dewar J."/>
            <person name="Goldberg J."/>
            <person name="Griggs A."/>
            <person name="Gujja S."/>
            <person name="Hansen M."/>
            <person name="Howarth C."/>
            <person name="Imamovic A."/>
            <person name="Larimer J."/>
            <person name="McCowan C."/>
            <person name="Murphy C."/>
            <person name="Neiman D."/>
            <person name="Pearson M."/>
            <person name="Priest M."/>
            <person name="Roberts A."/>
            <person name="Saif S."/>
            <person name="Shea T."/>
            <person name="Sisk P."/>
            <person name="Sykes S."/>
            <person name="Wortman J."/>
            <person name="Nusbaum C."/>
            <person name="Birren B."/>
        </authorList>
    </citation>
    <scope>NUCLEOTIDE SEQUENCE [LARGE SCALE GENOMIC DNA]</scope>
    <source>
        <strain evidence="1 2">ANC 3862</strain>
    </source>
</reference>
<dbReference type="Proteomes" id="UP000013248">
    <property type="component" value="Unassembled WGS sequence"/>
</dbReference>
<dbReference type="eggNOG" id="ENOG5031I38">
    <property type="taxonomic scope" value="Bacteria"/>
</dbReference>
<protein>
    <submittedName>
        <fullName evidence="1">Uncharacterized protein</fullName>
    </submittedName>
</protein>
<gene>
    <name evidence="1" type="ORF">F900_01824</name>
</gene>